<protein>
    <submittedName>
        <fullName evidence="2">Uncharacterized protein</fullName>
    </submittedName>
</protein>
<organism evidence="2">
    <name type="scientific">Arion vulgaris</name>
    <dbReference type="NCBI Taxonomy" id="1028688"/>
    <lineage>
        <taxon>Eukaryota</taxon>
        <taxon>Metazoa</taxon>
        <taxon>Spiralia</taxon>
        <taxon>Lophotrochozoa</taxon>
        <taxon>Mollusca</taxon>
        <taxon>Gastropoda</taxon>
        <taxon>Heterobranchia</taxon>
        <taxon>Euthyneura</taxon>
        <taxon>Panpulmonata</taxon>
        <taxon>Eupulmonata</taxon>
        <taxon>Stylommatophora</taxon>
        <taxon>Helicina</taxon>
        <taxon>Arionoidea</taxon>
        <taxon>Arionidae</taxon>
        <taxon>Arion</taxon>
    </lineage>
</organism>
<evidence type="ECO:0000256" key="1">
    <source>
        <dbReference type="SAM" id="SignalP"/>
    </source>
</evidence>
<evidence type="ECO:0000313" key="2">
    <source>
        <dbReference type="EMBL" id="CEK58631.1"/>
    </source>
</evidence>
<keyword evidence="1" id="KW-0732">Signal</keyword>
<sequence>GNTWATLCTIIVTRFITASIHTYLETNSHNEINVHLMRLQEYVHTSKHVKEGEGWFHRRLVTLCEILPAGSITV</sequence>
<accession>A0A0B6YS76</accession>
<dbReference type="AlphaFoldDB" id="A0A0B6YS76"/>
<feature type="chain" id="PRO_5002126544" evidence="1">
    <location>
        <begin position="19"/>
        <end position="74"/>
    </location>
</feature>
<feature type="signal peptide" evidence="1">
    <location>
        <begin position="1"/>
        <end position="18"/>
    </location>
</feature>
<gene>
    <name evidence="2" type="primary">ORF33727</name>
</gene>
<reference evidence="2" key="1">
    <citation type="submission" date="2014-12" db="EMBL/GenBank/DDBJ databases">
        <title>Insight into the proteome of Arion vulgaris.</title>
        <authorList>
            <person name="Aradska J."/>
            <person name="Bulat T."/>
            <person name="Smidak R."/>
            <person name="Sarate P."/>
            <person name="Gangsoo J."/>
            <person name="Sialana F."/>
            <person name="Bilban M."/>
            <person name="Lubec G."/>
        </authorList>
    </citation>
    <scope>NUCLEOTIDE SEQUENCE</scope>
    <source>
        <tissue evidence="2">Skin</tissue>
    </source>
</reference>
<name>A0A0B6YS76_9EUPU</name>
<proteinExistence type="predicted"/>
<feature type="non-terminal residue" evidence="2">
    <location>
        <position position="1"/>
    </location>
</feature>
<dbReference type="EMBL" id="HACG01011766">
    <property type="protein sequence ID" value="CEK58631.1"/>
    <property type="molecule type" value="Transcribed_RNA"/>
</dbReference>